<protein>
    <submittedName>
        <fullName evidence="9">Glutamine synthetase</fullName>
    </submittedName>
</protein>
<dbReference type="SUPFAM" id="SSF55931">
    <property type="entry name" value="Glutamine synthetase/guanido kinase"/>
    <property type="match status" value="1"/>
</dbReference>
<evidence type="ECO:0000313" key="9">
    <source>
        <dbReference type="EMBL" id="HIR40264.1"/>
    </source>
</evidence>
<keyword evidence="3" id="KW-0547">Nucleotide-binding</keyword>
<comment type="similarity">
    <text evidence="1 5 6">Belongs to the glutamine synthetase family.</text>
</comment>
<evidence type="ECO:0000256" key="6">
    <source>
        <dbReference type="RuleBase" id="RU000384"/>
    </source>
</evidence>
<evidence type="ECO:0000256" key="2">
    <source>
        <dbReference type="ARBA" id="ARBA00022598"/>
    </source>
</evidence>
<dbReference type="GO" id="GO:0006542">
    <property type="term" value="P:glutamine biosynthetic process"/>
    <property type="evidence" value="ECO:0007669"/>
    <property type="project" value="InterPro"/>
</dbReference>
<keyword evidence="4" id="KW-0067">ATP-binding</keyword>
<organism evidence="9 10">
    <name type="scientific">Candidatus Egerieicola pullicola</name>
    <dbReference type="NCBI Taxonomy" id="2840775"/>
    <lineage>
        <taxon>Bacteria</taxon>
        <taxon>Bacillati</taxon>
        <taxon>Bacillota</taxon>
        <taxon>Clostridia</taxon>
        <taxon>Eubacteriales</taxon>
        <taxon>Oscillospiraceae</taxon>
        <taxon>Oscillospiraceae incertae sedis</taxon>
        <taxon>Candidatus Egerieicola</taxon>
    </lineage>
</organism>
<name>A0A9D1AHU1_9FIRM</name>
<dbReference type="GO" id="GO:0004356">
    <property type="term" value="F:glutamine synthetase activity"/>
    <property type="evidence" value="ECO:0007669"/>
    <property type="project" value="InterPro"/>
</dbReference>
<accession>A0A9D1AHU1</accession>
<dbReference type="InterPro" id="IPR036651">
    <property type="entry name" value="Gln_synt_N_sf"/>
</dbReference>
<dbReference type="EMBL" id="DVGY01000009">
    <property type="protein sequence ID" value="HIR40264.1"/>
    <property type="molecule type" value="Genomic_DNA"/>
</dbReference>
<dbReference type="InterPro" id="IPR008147">
    <property type="entry name" value="Gln_synt_N"/>
</dbReference>
<dbReference type="GO" id="GO:0005524">
    <property type="term" value="F:ATP binding"/>
    <property type="evidence" value="ECO:0007669"/>
    <property type="project" value="UniProtKB-KW"/>
</dbReference>
<proteinExistence type="inferred from homology"/>
<sequence>MLSPAARDTLQYVKENDVKFIRLTFCDIFGNVKNISIQADRLPHALEYGICLDACSVQGFSGADGDDLFLFPDPTTMAALPWRPSRAGVIRFFCDIRYRDGRHFERDSRYQLKEAVRRCKKMGYQCKIGSKCEFYLFLQDEKGNPTLEVQDRAGYLDVAPLDRGENIRREICLNLEQMGIKPECSYHEHGPGQNEVDFRDNNALGAADDLISFKLAVRSIANINGLYGSFLPKPLEHLPGSGLHVNINLYKDGENIFLGGEQHNPVAESFIAGILKYIRDITCFLNPLSNSYTRFGEFEAPKYISWCHQNRFQLIRIPAASPGHNRMELRSPDSACNPYLAFALLIHAGLDGIQENLSLPAPTNLDLFTATPEQTAGLELLPQNLGEALDCARKSEFVRKHLDAGLLESYLANKQKEWDNALASSNRHDYELRNYFLYI</sequence>
<reference evidence="9" key="2">
    <citation type="journal article" date="2021" name="PeerJ">
        <title>Extensive microbial diversity within the chicken gut microbiome revealed by metagenomics and culture.</title>
        <authorList>
            <person name="Gilroy R."/>
            <person name="Ravi A."/>
            <person name="Getino M."/>
            <person name="Pursley I."/>
            <person name="Horton D.L."/>
            <person name="Alikhan N.F."/>
            <person name="Baker D."/>
            <person name="Gharbi K."/>
            <person name="Hall N."/>
            <person name="Watson M."/>
            <person name="Adriaenssens E.M."/>
            <person name="Foster-Nyarko E."/>
            <person name="Jarju S."/>
            <person name="Secka A."/>
            <person name="Antonio M."/>
            <person name="Oren A."/>
            <person name="Chaudhuri R.R."/>
            <person name="La Ragione R."/>
            <person name="Hildebrand F."/>
            <person name="Pallen M.J."/>
        </authorList>
    </citation>
    <scope>NUCLEOTIDE SEQUENCE</scope>
    <source>
        <strain evidence="9">CHK184-25365</strain>
    </source>
</reference>
<dbReference type="PANTHER" id="PTHR43785:SF12">
    <property type="entry name" value="TYPE-1 GLUTAMINE SYNTHETASE 2"/>
    <property type="match status" value="1"/>
</dbReference>
<keyword evidence="2" id="KW-0436">Ligase</keyword>
<dbReference type="SUPFAM" id="SSF54368">
    <property type="entry name" value="Glutamine synthetase, N-terminal domain"/>
    <property type="match status" value="1"/>
</dbReference>
<dbReference type="PROSITE" id="PS51986">
    <property type="entry name" value="GS_BETA_GRASP"/>
    <property type="match status" value="1"/>
</dbReference>
<evidence type="ECO:0000256" key="5">
    <source>
        <dbReference type="PROSITE-ProRule" id="PRU01330"/>
    </source>
</evidence>
<dbReference type="SMART" id="SM01230">
    <property type="entry name" value="Gln-synt_C"/>
    <property type="match status" value="1"/>
</dbReference>
<dbReference type="Gene3D" id="3.10.20.70">
    <property type="entry name" value="Glutamine synthetase, N-terminal domain"/>
    <property type="match status" value="1"/>
</dbReference>
<dbReference type="Pfam" id="PF03951">
    <property type="entry name" value="Gln-synt_N"/>
    <property type="match status" value="1"/>
</dbReference>
<evidence type="ECO:0000256" key="1">
    <source>
        <dbReference type="ARBA" id="ARBA00009897"/>
    </source>
</evidence>
<evidence type="ECO:0000256" key="4">
    <source>
        <dbReference type="ARBA" id="ARBA00022840"/>
    </source>
</evidence>
<dbReference type="PROSITE" id="PS51987">
    <property type="entry name" value="GS_CATALYTIC"/>
    <property type="match status" value="1"/>
</dbReference>
<evidence type="ECO:0000259" key="7">
    <source>
        <dbReference type="PROSITE" id="PS51986"/>
    </source>
</evidence>
<feature type="domain" description="GS beta-grasp" evidence="7">
    <location>
        <begin position="16"/>
        <end position="101"/>
    </location>
</feature>
<evidence type="ECO:0000313" key="10">
    <source>
        <dbReference type="Proteomes" id="UP000886749"/>
    </source>
</evidence>
<dbReference type="Pfam" id="PF00120">
    <property type="entry name" value="Gln-synt_C"/>
    <property type="match status" value="1"/>
</dbReference>
<comment type="caution">
    <text evidence="9">The sequence shown here is derived from an EMBL/GenBank/DDBJ whole genome shotgun (WGS) entry which is preliminary data.</text>
</comment>
<dbReference type="PANTHER" id="PTHR43785">
    <property type="entry name" value="GAMMA-GLUTAMYLPUTRESCINE SYNTHETASE"/>
    <property type="match status" value="1"/>
</dbReference>
<evidence type="ECO:0000256" key="3">
    <source>
        <dbReference type="ARBA" id="ARBA00022741"/>
    </source>
</evidence>
<evidence type="ECO:0000259" key="8">
    <source>
        <dbReference type="PROSITE" id="PS51987"/>
    </source>
</evidence>
<dbReference type="InterPro" id="IPR014746">
    <property type="entry name" value="Gln_synth/guanido_kin_cat_dom"/>
</dbReference>
<feature type="domain" description="GS catalytic" evidence="8">
    <location>
        <begin position="108"/>
        <end position="439"/>
    </location>
</feature>
<dbReference type="Proteomes" id="UP000886749">
    <property type="component" value="Unassembled WGS sequence"/>
</dbReference>
<dbReference type="AlphaFoldDB" id="A0A9D1AHU1"/>
<gene>
    <name evidence="9" type="ORF">IAB36_00335</name>
</gene>
<reference evidence="9" key="1">
    <citation type="submission" date="2020-10" db="EMBL/GenBank/DDBJ databases">
        <authorList>
            <person name="Gilroy R."/>
        </authorList>
    </citation>
    <scope>NUCLEOTIDE SEQUENCE</scope>
    <source>
        <strain evidence="9">CHK184-25365</strain>
    </source>
</reference>
<dbReference type="Gene3D" id="3.30.590.10">
    <property type="entry name" value="Glutamine synthetase/guanido kinase, catalytic domain"/>
    <property type="match status" value="1"/>
</dbReference>
<dbReference type="InterPro" id="IPR008146">
    <property type="entry name" value="Gln_synth_cat_dom"/>
</dbReference>